<protein>
    <submittedName>
        <fullName evidence="2">Uncharacterized protein</fullName>
    </submittedName>
</protein>
<dbReference type="EMBL" id="OW152820">
    <property type="protein sequence ID" value="CAH2074916.1"/>
    <property type="molecule type" value="Genomic_DNA"/>
</dbReference>
<feature type="non-terminal residue" evidence="2">
    <location>
        <position position="160"/>
    </location>
</feature>
<accession>A0ABN8J649</accession>
<evidence type="ECO:0000256" key="1">
    <source>
        <dbReference type="SAM" id="MobiDB-lite"/>
    </source>
</evidence>
<feature type="compositionally biased region" description="Polar residues" evidence="1">
    <location>
        <begin position="84"/>
        <end position="95"/>
    </location>
</feature>
<gene>
    <name evidence="2" type="ORF">IPOD504_LOCUS16333</name>
</gene>
<evidence type="ECO:0000313" key="2">
    <source>
        <dbReference type="EMBL" id="CAH2074916.1"/>
    </source>
</evidence>
<name>A0ABN8J649_9NEOP</name>
<reference evidence="2" key="1">
    <citation type="submission" date="2022-03" db="EMBL/GenBank/DDBJ databases">
        <authorList>
            <person name="Martin H S."/>
        </authorList>
    </citation>
    <scope>NUCLEOTIDE SEQUENCE</scope>
</reference>
<proteinExistence type="predicted"/>
<keyword evidence="3" id="KW-1185">Reference proteome</keyword>
<sequence>MKPDWLKSGNPMRLCLEAPLLLDIPAGTSPSISVRELFATYETSRGMGRDIVRTTSSALRARQDTAQPVRLPPPTTSPLPHTGYSVTKMNQTTRSSWRRKLKRIHTDSSEHQLFKERNTKGAIGWCTRNKALAPKGPDSRFSERMKALSVGRDAAGTVKS</sequence>
<evidence type="ECO:0000313" key="3">
    <source>
        <dbReference type="Proteomes" id="UP000837857"/>
    </source>
</evidence>
<dbReference type="Proteomes" id="UP000837857">
    <property type="component" value="Chromosome 8"/>
</dbReference>
<feature type="region of interest" description="Disordered" evidence="1">
    <location>
        <begin position="62"/>
        <end position="97"/>
    </location>
</feature>
<organism evidence="2 3">
    <name type="scientific">Iphiclides podalirius</name>
    <name type="common">scarce swallowtail</name>
    <dbReference type="NCBI Taxonomy" id="110791"/>
    <lineage>
        <taxon>Eukaryota</taxon>
        <taxon>Metazoa</taxon>
        <taxon>Ecdysozoa</taxon>
        <taxon>Arthropoda</taxon>
        <taxon>Hexapoda</taxon>
        <taxon>Insecta</taxon>
        <taxon>Pterygota</taxon>
        <taxon>Neoptera</taxon>
        <taxon>Endopterygota</taxon>
        <taxon>Lepidoptera</taxon>
        <taxon>Glossata</taxon>
        <taxon>Ditrysia</taxon>
        <taxon>Papilionoidea</taxon>
        <taxon>Papilionidae</taxon>
        <taxon>Papilioninae</taxon>
        <taxon>Iphiclides</taxon>
    </lineage>
</organism>